<gene>
    <name evidence="1" type="ORF">DSCW_63860</name>
</gene>
<sequence length="59" mass="7322">MEFKRIKADFNKLSLEMKQRFWYPFEESVRSAKRPILRMSARGCRAFPQTYWKTLRINY</sequence>
<dbReference type="EMBL" id="AP021875">
    <property type="protein sequence ID" value="BBO78969.1"/>
    <property type="molecule type" value="Genomic_DNA"/>
</dbReference>
<dbReference type="KEGG" id="dwd:DSCW_63860"/>
<accession>A0A5K7ZFN9</accession>
<name>A0A5K7ZFN9_9BACT</name>
<reference evidence="1 2" key="1">
    <citation type="submission" date="2019-11" db="EMBL/GenBank/DDBJ databases">
        <title>Comparative genomics of hydrocarbon-degrading Desulfosarcina strains.</title>
        <authorList>
            <person name="Watanabe M."/>
            <person name="Kojima H."/>
            <person name="Fukui M."/>
        </authorList>
    </citation>
    <scope>NUCLEOTIDE SEQUENCE [LARGE SCALE GENOMIC DNA]</scope>
    <source>
        <strain evidence="1 2">PP31</strain>
    </source>
</reference>
<proteinExistence type="predicted"/>
<organism evidence="1 2">
    <name type="scientific">Desulfosarcina widdelii</name>
    <dbReference type="NCBI Taxonomy" id="947919"/>
    <lineage>
        <taxon>Bacteria</taxon>
        <taxon>Pseudomonadati</taxon>
        <taxon>Thermodesulfobacteriota</taxon>
        <taxon>Desulfobacteria</taxon>
        <taxon>Desulfobacterales</taxon>
        <taxon>Desulfosarcinaceae</taxon>
        <taxon>Desulfosarcina</taxon>
    </lineage>
</organism>
<evidence type="ECO:0000313" key="2">
    <source>
        <dbReference type="Proteomes" id="UP000427769"/>
    </source>
</evidence>
<protein>
    <submittedName>
        <fullName evidence="1">Uncharacterized protein</fullName>
    </submittedName>
</protein>
<dbReference type="Proteomes" id="UP000427769">
    <property type="component" value="Chromosome"/>
</dbReference>
<evidence type="ECO:0000313" key="1">
    <source>
        <dbReference type="EMBL" id="BBO78969.1"/>
    </source>
</evidence>
<dbReference type="AlphaFoldDB" id="A0A5K7ZFN9"/>
<keyword evidence="2" id="KW-1185">Reference proteome</keyword>